<keyword evidence="2" id="KW-0175">Coiled coil</keyword>
<feature type="region of interest" description="Disordered" evidence="3">
    <location>
        <begin position="631"/>
        <end position="661"/>
    </location>
</feature>
<feature type="region of interest" description="Disordered" evidence="3">
    <location>
        <begin position="778"/>
        <end position="819"/>
    </location>
</feature>
<dbReference type="Gene3D" id="2.40.50.140">
    <property type="entry name" value="Nucleic acid-binding proteins"/>
    <property type="match status" value="1"/>
</dbReference>
<dbReference type="InterPro" id="IPR040184">
    <property type="entry name" value="Mcm10"/>
</dbReference>
<reference evidence="5" key="1">
    <citation type="journal article" date="2014" name="Genome Biol. Evol.">
        <title>Gene Loss Rather Than Gene Gain Is Associated with a Host Jump from Monocots to Dicots in the Smut Fungus Melanopsichium pennsylvanicum.</title>
        <authorList>
            <person name="Sharma R."/>
            <person name="Mishra B."/>
            <person name="Runge F."/>
            <person name="Thines M."/>
        </authorList>
    </citation>
    <scope>NUCLEOTIDE SEQUENCE</scope>
    <source>
        <strain evidence="5">4</strain>
    </source>
</reference>
<protein>
    <submittedName>
        <fullName evidence="5">Zf-primase-domain-containing partial</fullName>
    </submittedName>
</protein>
<evidence type="ECO:0000256" key="3">
    <source>
        <dbReference type="SAM" id="MobiDB-lite"/>
    </source>
</evidence>
<dbReference type="InterPro" id="IPR015408">
    <property type="entry name" value="Znf_Mcm10/DnaG"/>
</dbReference>
<feature type="region of interest" description="Disordered" evidence="3">
    <location>
        <begin position="1047"/>
        <end position="1068"/>
    </location>
</feature>
<dbReference type="GO" id="GO:0006270">
    <property type="term" value="P:DNA replication initiation"/>
    <property type="evidence" value="ECO:0007669"/>
    <property type="project" value="InterPro"/>
</dbReference>
<feature type="domain" description="Zinc finger Mcm10/DnaG-type" evidence="4">
    <location>
        <begin position="576"/>
        <end position="625"/>
    </location>
</feature>
<dbReference type="GO" id="GO:0043596">
    <property type="term" value="C:nuclear replication fork"/>
    <property type="evidence" value="ECO:0007669"/>
    <property type="project" value="TreeGrafter"/>
</dbReference>
<dbReference type="InterPro" id="IPR012340">
    <property type="entry name" value="NA-bd_OB-fold"/>
</dbReference>
<dbReference type="PANTHER" id="PTHR13454">
    <property type="entry name" value="PROTEIN MCM10 HOMOLOG"/>
    <property type="match status" value="1"/>
</dbReference>
<dbReference type="AlphaFoldDB" id="A0A077RE00"/>
<feature type="compositionally biased region" description="Gly residues" evidence="3">
    <location>
        <begin position="638"/>
        <end position="650"/>
    </location>
</feature>
<feature type="region of interest" description="Disordered" evidence="3">
    <location>
        <begin position="415"/>
        <end position="436"/>
    </location>
</feature>
<dbReference type="EMBL" id="HG529687">
    <property type="protein sequence ID" value="CDI56464.1"/>
    <property type="molecule type" value="Genomic_DNA"/>
</dbReference>
<comment type="similarity">
    <text evidence="1">Belongs to the MCM10 family.</text>
</comment>
<feature type="compositionally biased region" description="Basic residues" evidence="3">
    <location>
        <begin position="47"/>
        <end position="56"/>
    </location>
</feature>
<evidence type="ECO:0000256" key="1">
    <source>
        <dbReference type="ARBA" id="ARBA00009679"/>
    </source>
</evidence>
<dbReference type="GO" id="GO:0003697">
    <property type="term" value="F:single-stranded DNA binding"/>
    <property type="evidence" value="ECO:0007669"/>
    <property type="project" value="InterPro"/>
</dbReference>
<dbReference type="GO" id="GO:0003688">
    <property type="term" value="F:DNA replication origin binding"/>
    <property type="evidence" value="ECO:0007669"/>
    <property type="project" value="TreeGrafter"/>
</dbReference>
<evidence type="ECO:0000259" key="4">
    <source>
        <dbReference type="Pfam" id="PF09329"/>
    </source>
</evidence>
<feature type="compositionally biased region" description="Acidic residues" evidence="3">
    <location>
        <begin position="787"/>
        <end position="805"/>
    </location>
</feature>
<proteinExistence type="inferred from homology"/>
<dbReference type="PANTHER" id="PTHR13454:SF11">
    <property type="entry name" value="PROTEIN MCM10 HOMOLOG"/>
    <property type="match status" value="1"/>
</dbReference>
<feature type="coiled-coil region" evidence="2">
    <location>
        <begin position="832"/>
        <end position="862"/>
    </location>
</feature>
<name>A0A077RE00_9BASI</name>
<evidence type="ECO:0000313" key="5">
    <source>
        <dbReference type="EMBL" id="CDI56464.1"/>
    </source>
</evidence>
<evidence type="ECO:0000256" key="2">
    <source>
        <dbReference type="SAM" id="Coils"/>
    </source>
</evidence>
<organism evidence="5">
    <name type="scientific">Melanopsichium pennsylvanicum 4</name>
    <dbReference type="NCBI Taxonomy" id="1398559"/>
    <lineage>
        <taxon>Eukaryota</taxon>
        <taxon>Fungi</taxon>
        <taxon>Dikarya</taxon>
        <taxon>Basidiomycota</taxon>
        <taxon>Ustilaginomycotina</taxon>
        <taxon>Ustilaginomycetes</taxon>
        <taxon>Ustilaginales</taxon>
        <taxon>Ustilaginaceae</taxon>
        <taxon>Melanopsichium</taxon>
    </lineage>
</organism>
<sequence length="1068" mass="118382">MEVTRTATTSKCPAAHLTTHTNTILKPSLPPLKRQKPVVAPSSPSKPKPKHQRLSGHARILQKDQEARRKSSLISYAEARARASTTYEPPPRSDHHHYPPGYSDDLQADNSARALLQQIKNRIHTRAPPNSSNFLQKAKQVQQSLFEKQQKAAQVRRLREHAARRESFRSAGFGEQYAVSQHVIALDKSFSQAKIKPIASQGAFARAKQRSCASDAQDSDDVVVEDDDNDADHDYVAAYSVSRDEDLALTYNLQPGPRPIPANPDDPKWEHMEPYSGHRLRERKLPHSQLKDHLRGRYHISPSLLYSVARPMTIATLSDRQMDSKAYLNGDYQVPVDGDWIVIATIVEKSDLLITKGFKNHAFQNQDSSTKTSPCGDDNNEHDPVLFKDVATDGKLILDLEQGNSDAFSTQTCKNSKRRAPMTEIDEEMERKREEARLNQRPRKFVILKLVDLGVDSTDGDATGSAGRGDNYLSLIAYESDQVDTSLVHSNKNIRSDVSSILASHANKKYVNGSRGAFELLYKQAEGTIVAIMNPRVLRPFPSRPGDGKSGARPGGFESKMLRITPRSAEDCLVIGQAADYRRCSAIKSNGQRCSSFVDIKARKQTRTTTCDFHLSRHMDQLARGRPEFAANSTSRFGGAGGGGSSGGNGNASFSNRRVGGGYNDQDSIINNITTSYKTAASSEASRLALAKKLNSSYASVGDGMENNGGNVYVSQSPLVCSFSPDQDNEVRASDPSSWKYDVSNRYGRGNTEKQARLRKQIEEEKLLREIEARFAPNSSKKKNYETDDDDENDGEATMEGEDAERCEHKKKNKRGGKEKEHVLPILPNGTADMINAAYNTLEQRKRAAREKQEAVQAKRRKYTGVVVPSSSRVSEMDVETKLRFMSNPGSKRSSNTLLAGLPIAGLNRHTVESDNGKYKKSGDSRSKLLSLAQGGASAFTSVNGTVSVSAAVEPSLKMKKAHRPKMRLPIQEVGQLSKLKVIGGELVNLEDFQDDDWEDDLDDLVRKSAEVREGIDQQEMKIGLSDRIIQFQSQRLQPRQNIIEQTNTDSDSHSHSHSHSDSDLEII</sequence>
<accession>A0A077RE00</accession>
<dbReference type="Pfam" id="PF09329">
    <property type="entry name" value="zf-primase"/>
    <property type="match status" value="1"/>
</dbReference>
<feature type="compositionally biased region" description="Polar residues" evidence="3">
    <location>
        <begin position="1"/>
        <end position="11"/>
    </location>
</feature>
<feature type="compositionally biased region" description="Basic and acidic residues" evidence="3">
    <location>
        <begin position="1051"/>
        <end position="1068"/>
    </location>
</feature>
<feature type="region of interest" description="Disordered" evidence="3">
    <location>
        <begin position="1"/>
        <end position="107"/>
    </location>
</feature>